<keyword evidence="1 4" id="KW-0663">Pyridoxal phosphate</keyword>
<reference evidence="6 7" key="1">
    <citation type="journal article" date="2017" name="DNA Res.">
        <title>Complete genome sequence and expression profile of the commercial lytic enzyme producer Lysobacter enzymogenes M497-1.</title>
        <authorList>
            <person name="Takami H."/>
            <person name="Toyoda A."/>
            <person name="Uchiyama I."/>
            <person name="Itoh T."/>
            <person name="Takaki Y."/>
            <person name="Arai W."/>
            <person name="Nishi S."/>
            <person name="Kawai M."/>
            <person name="Shinya K."/>
            <person name="Ikeda H."/>
        </authorList>
    </citation>
    <scope>NUCLEOTIDE SEQUENCE [LARGE SCALE GENOMIC DNA]</scope>
    <source>
        <strain evidence="6 7">M497-1</strain>
    </source>
</reference>
<dbReference type="InterPro" id="IPR015421">
    <property type="entry name" value="PyrdxlP-dep_Trfase_major"/>
</dbReference>
<dbReference type="Gene3D" id="3.40.640.10">
    <property type="entry name" value="Type I PLP-dependent aspartate aminotransferase-like (Major domain)"/>
    <property type="match status" value="1"/>
</dbReference>
<dbReference type="Proteomes" id="UP000218824">
    <property type="component" value="Chromosome"/>
</dbReference>
<evidence type="ECO:0000313" key="6">
    <source>
        <dbReference type="EMBL" id="BAV95694.1"/>
    </source>
</evidence>
<gene>
    <name evidence="6" type="ORF">LEN_0207</name>
</gene>
<keyword evidence="6" id="KW-0032">Aminotransferase</keyword>
<evidence type="ECO:0000256" key="1">
    <source>
        <dbReference type="ARBA" id="ARBA00022898"/>
    </source>
</evidence>
<dbReference type="GeneID" id="83062144"/>
<dbReference type="RefSeq" id="WP_096376301.1">
    <property type="nucleotide sequence ID" value="NZ_AP014940.1"/>
</dbReference>
<keyword evidence="6" id="KW-0808">Transferase</keyword>
<dbReference type="GO" id="GO:0000271">
    <property type="term" value="P:polysaccharide biosynthetic process"/>
    <property type="evidence" value="ECO:0007669"/>
    <property type="project" value="TreeGrafter"/>
</dbReference>
<dbReference type="Gene3D" id="3.90.1150.10">
    <property type="entry name" value="Aspartate Aminotransferase, domain 1"/>
    <property type="match status" value="1"/>
</dbReference>
<dbReference type="AlphaFoldDB" id="A0AAU9AHT4"/>
<dbReference type="PANTHER" id="PTHR30244:SF34">
    <property type="entry name" value="DTDP-4-AMINO-4,6-DIDEOXYGALACTOSE TRANSAMINASE"/>
    <property type="match status" value="1"/>
</dbReference>
<name>A0AAU9AHT4_LYSEN</name>
<dbReference type="InterPro" id="IPR015422">
    <property type="entry name" value="PyrdxlP-dep_Trfase_small"/>
</dbReference>
<evidence type="ECO:0000256" key="4">
    <source>
        <dbReference type="PIRSR" id="PIRSR000390-2"/>
    </source>
</evidence>
<evidence type="ECO:0000256" key="5">
    <source>
        <dbReference type="RuleBase" id="RU004508"/>
    </source>
</evidence>
<protein>
    <submittedName>
        <fullName evidence="6">DegT/DnrJ/EryC1/StrS aminotransferase protein</fullName>
    </submittedName>
</protein>
<proteinExistence type="inferred from homology"/>
<feature type="modified residue" description="N6-(pyridoxal phosphate)lysine" evidence="4">
    <location>
        <position position="178"/>
    </location>
</feature>
<evidence type="ECO:0000256" key="3">
    <source>
        <dbReference type="PIRSR" id="PIRSR000390-1"/>
    </source>
</evidence>
<dbReference type="GO" id="GO:0030170">
    <property type="term" value="F:pyridoxal phosphate binding"/>
    <property type="evidence" value="ECO:0007669"/>
    <property type="project" value="TreeGrafter"/>
</dbReference>
<comment type="similarity">
    <text evidence="2 5">Belongs to the DegT/DnrJ/EryC1 family.</text>
</comment>
<evidence type="ECO:0000313" key="7">
    <source>
        <dbReference type="Proteomes" id="UP000218824"/>
    </source>
</evidence>
<sequence length="409" mass="42976">MAAPRTELPPTAGLPLRWRDFAPTAAPPLARSLARLLELDDDAATLTCSGTAALVLALSALKRNSARREVIVPAYTCPLLAIAVAHCGLALRVCDTRPGHFEMDPDALAALCGRDTLAVVPAHLGGRLADLGAPLRLARAAGAWVIEDAAQALGARHADGTPAGAAGDLGILSLAAGKGLSIFEGGALIAHDPALRAGIAELAPQLLPNSPAWELRRCAELIGYAAFYGPRGLRWVYGRPLRQALRRGDDVAAAQDGFPLSIPLHRVSAWRQNIGARAAARLPAFLDAARQRALARSAQLRGIEGVQVLGDRRGERGTWPTLTLLFADPAARDAALARLWGAGLGVSWPFVRALPDYDYLRGTVPPAPAPNAADFAARVLAIGNSEWLDDEAFARIAAVLQESCRGGRG</sequence>
<dbReference type="SUPFAM" id="SSF53383">
    <property type="entry name" value="PLP-dependent transferases"/>
    <property type="match status" value="1"/>
</dbReference>
<dbReference type="EMBL" id="AP014940">
    <property type="protein sequence ID" value="BAV95694.1"/>
    <property type="molecule type" value="Genomic_DNA"/>
</dbReference>
<feature type="active site" description="Proton acceptor" evidence="3">
    <location>
        <position position="178"/>
    </location>
</feature>
<dbReference type="InterPro" id="IPR015424">
    <property type="entry name" value="PyrdxlP-dep_Trfase"/>
</dbReference>
<dbReference type="KEGG" id="lem:LEN_0207"/>
<dbReference type="InterPro" id="IPR000653">
    <property type="entry name" value="DegT/StrS_aminotransferase"/>
</dbReference>
<dbReference type="Pfam" id="PF01041">
    <property type="entry name" value="DegT_DnrJ_EryC1"/>
    <property type="match status" value="1"/>
</dbReference>
<evidence type="ECO:0000256" key="2">
    <source>
        <dbReference type="ARBA" id="ARBA00037999"/>
    </source>
</evidence>
<accession>A0AAU9AHT4</accession>
<dbReference type="GO" id="GO:0008483">
    <property type="term" value="F:transaminase activity"/>
    <property type="evidence" value="ECO:0007669"/>
    <property type="project" value="UniProtKB-KW"/>
</dbReference>
<organism evidence="6 7">
    <name type="scientific">Lysobacter enzymogenes</name>
    <dbReference type="NCBI Taxonomy" id="69"/>
    <lineage>
        <taxon>Bacteria</taxon>
        <taxon>Pseudomonadati</taxon>
        <taxon>Pseudomonadota</taxon>
        <taxon>Gammaproteobacteria</taxon>
        <taxon>Lysobacterales</taxon>
        <taxon>Lysobacteraceae</taxon>
        <taxon>Lysobacter</taxon>
    </lineage>
</organism>
<dbReference type="PANTHER" id="PTHR30244">
    <property type="entry name" value="TRANSAMINASE"/>
    <property type="match status" value="1"/>
</dbReference>